<gene>
    <name evidence="2" type="ORF">KK488_12665</name>
</gene>
<dbReference type="PANTHER" id="PTHR34846:SF5">
    <property type="entry name" value="CARBOXYMUCONOLACTONE DECARBOXYLASE-LIKE DOMAIN-CONTAINING PROTEIN"/>
    <property type="match status" value="1"/>
</dbReference>
<dbReference type="EMBL" id="JAHGAW010000008">
    <property type="protein sequence ID" value="MBT2187799.1"/>
    <property type="molecule type" value="Genomic_DNA"/>
</dbReference>
<proteinExistence type="predicted"/>
<organism evidence="2 3">
    <name type="scientific">Sphingobium nicotianae</name>
    <dbReference type="NCBI Taxonomy" id="2782607"/>
    <lineage>
        <taxon>Bacteria</taxon>
        <taxon>Pseudomonadati</taxon>
        <taxon>Pseudomonadota</taxon>
        <taxon>Alphaproteobacteria</taxon>
        <taxon>Sphingomonadales</taxon>
        <taxon>Sphingomonadaceae</taxon>
        <taxon>Sphingobium</taxon>
    </lineage>
</organism>
<feature type="region of interest" description="Disordered" evidence="1">
    <location>
        <begin position="1"/>
        <end position="21"/>
    </location>
</feature>
<comment type="caution">
    <text evidence="2">The sequence shown here is derived from an EMBL/GenBank/DDBJ whole genome shotgun (WGS) entry which is preliminary data.</text>
</comment>
<dbReference type="Proteomes" id="UP001138757">
    <property type="component" value="Unassembled WGS sequence"/>
</dbReference>
<sequence>MTDQIAPTPVKPRIPYPDPEMLSDEKRDILTRMSPMLNIMKILMVAPDPFWRGQRALGRSAVVDTTISDQHRELLVLRVAYLSNSDYELYHHLPLGRTAGLSNTKCDAMRTGDFGVLDEAERALAQFVTETVLDITPADETLAGMRAHFSDAQVMEVVLIVGYYMMIARVIGVTGIGMDEAAVQTWKRP</sequence>
<reference evidence="2" key="1">
    <citation type="submission" date="2021-05" db="EMBL/GenBank/DDBJ databases">
        <title>Genome of Sphingobium sp. strain.</title>
        <authorList>
            <person name="Fan R."/>
        </authorList>
    </citation>
    <scope>NUCLEOTIDE SEQUENCE</scope>
    <source>
        <strain evidence="2">H33</strain>
    </source>
</reference>
<dbReference type="SUPFAM" id="SSF69118">
    <property type="entry name" value="AhpD-like"/>
    <property type="match status" value="1"/>
</dbReference>
<dbReference type="AlphaFoldDB" id="A0A9X1IRY4"/>
<evidence type="ECO:0000256" key="1">
    <source>
        <dbReference type="SAM" id="MobiDB-lite"/>
    </source>
</evidence>
<feature type="compositionally biased region" description="Pro residues" evidence="1">
    <location>
        <begin position="9"/>
        <end position="18"/>
    </location>
</feature>
<evidence type="ECO:0000313" key="2">
    <source>
        <dbReference type="EMBL" id="MBT2187799.1"/>
    </source>
</evidence>
<keyword evidence="3" id="KW-1185">Reference proteome</keyword>
<name>A0A9X1IRY4_9SPHN</name>
<accession>A0A9X1IRY4</accession>
<dbReference type="PANTHER" id="PTHR34846">
    <property type="entry name" value="4-CARBOXYMUCONOLACTONE DECARBOXYLASE FAMILY PROTEIN (AFU_ORTHOLOGUE AFUA_6G11590)"/>
    <property type="match status" value="1"/>
</dbReference>
<evidence type="ECO:0000313" key="3">
    <source>
        <dbReference type="Proteomes" id="UP001138757"/>
    </source>
</evidence>
<dbReference type="InterPro" id="IPR029032">
    <property type="entry name" value="AhpD-like"/>
</dbReference>
<dbReference type="RefSeq" id="WP_214624061.1">
    <property type="nucleotide sequence ID" value="NZ_JAHGAW010000008.1"/>
</dbReference>
<protein>
    <recommendedName>
        <fullName evidence="4">Carboxymuconolactone decarboxylase family protein</fullName>
    </recommendedName>
</protein>
<dbReference type="Gene3D" id="1.20.1290.10">
    <property type="entry name" value="AhpD-like"/>
    <property type="match status" value="1"/>
</dbReference>
<evidence type="ECO:0008006" key="4">
    <source>
        <dbReference type="Google" id="ProtNLM"/>
    </source>
</evidence>